<gene>
    <name evidence="1" type="ORF">RPE78_14875</name>
</gene>
<geneLocation type="plasmid" evidence="1 2">
    <name>unnamed1</name>
</geneLocation>
<sequence length="109" mass="12741">MSEHPDAWIILRVTIIQRGEPVEELRVLAGWFGGYMKSDRWRINSGIVNVEADEHEYRFRGHSGFVYVCQRNAYGLSSIMKSGLRLTERLPQFRSIELLEDQDWTAIQL</sequence>
<reference evidence="1 2" key="1">
    <citation type="submission" date="2023-09" db="EMBL/GenBank/DDBJ databases">
        <title>Thioclava shenzhenensis sp. nov., a multidrug resistant bacteria-antagonizing species isolated from coastal seawater.</title>
        <authorList>
            <person name="Long M."/>
        </authorList>
    </citation>
    <scope>NUCLEOTIDE SEQUENCE [LARGE SCALE GENOMIC DNA]</scope>
    <source>
        <strain evidence="1 2">FTW29</strain>
        <plasmid evidence="1 2">unnamed1</plasmid>
    </source>
</reference>
<dbReference type="RefSeq" id="WP_330646864.1">
    <property type="nucleotide sequence ID" value="NZ_CP135444.1"/>
</dbReference>
<organism evidence="1 2">
    <name type="scientific">Thioclava litoralis</name>
    <dbReference type="NCBI Taxonomy" id="3076557"/>
    <lineage>
        <taxon>Bacteria</taxon>
        <taxon>Pseudomonadati</taxon>
        <taxon>Pseudomonadota</taxon>
        <taxon>Alphaproteobacteria</taxon>
        <taxon>Rhodobacterales</taxon>
        <taxon>Paracoccaceae</taxon>
        <taxon>Thioclava</taxon>
    </lineage>
</organism>
<dbReference type="Proteomes" id="UP001623290">
    <property type="component" value="Plasmid unnamed1"/>
</dbReference>
<evidence type="ECO:0000313" key="2">
    <source>
        <dbReference type="Proteomes" id="UP001623290"/>
    </source>
</evidence>
<keyword evidence="1" id="KW-0614">Plasmid</keyword>
<accession>A0ABZ1E221</accession>
<evidence type="ECO:0000313" key="1">
    <source>
        <dbReference type="EMBL" id="WRY35121.1"/>
    </source>
</evidence>
<proteinExistence type="predicted"/>
<keyword evidence="2" id="KW-1185">Reference proteome</keyword>
<name>A0ABZ1E221_9RHOB</name>
<protein>
    <submittedName>
        <fullName evidence="1">Uncharacterized protein</fullName>
    </submittedName>
</protein>
<dbReference type="EMBL" id="CP135444">
    <property type="protein sequence ID" value="WRY35121.1"/>
    <property type="molecule type" value="Genomic_DNA"/>
</dbReference>